<dbReference type="AlphaFoldDB" id="A0A7N9D4S6"/>
<sequence length="59" mass="6457">VVQSWLSATSTSLLKQYSQLLGRLRQENGVNPGGRACSELRSGHCTPAWATEQDPSQKK</sequence>
<keyword evidence="2" id="KW-1185">Reference proteome</keyword>
<proteinExistence type="predicted"/>
<reference evidence="1" key="2">
    <citation type="submission" date="2025-08" db="UniProtKB">
        <authorList>
            <consortium name="Ensembl"/>
        </authorList>
    </citation>
    <scope>IDENTIFICATION</scope>
</reference>
<evidence type="ECO:0000313" key="2">
    <source>
        <dbReference type="Proteomes" id="UP000233100"/>
    </source>
</evidence>
<reference evidence="1" key="3">
    <citation type="submission" date="2025-09" db="UniProtKB">
        <authorList>
            <consortium name="Ensembl"/>
        </authorList>
    </citation>
    <scope>IDENTIFICATION</scope>
</reference>
<dbReference type="Proteomes" id="UP000233100">
    <property type="component" value="Chromosome 16"/>
</dbReference>
<protein>
    <submittedName>
        <fullName evidence="1">Uncharacterized protein</fullName>
    </submittedName>
</protein>
<name>A0A7N9D4S6_MACFA</name>
<reference evidence="1 2" key="1">
    <citation type="submission" date="2013-03" db="EMBL/GenBank/DDBJ databases">
        <authorList>
            <person name="Warren W."/>
            <person name="Wilson R.K."/>
        </authorList>
    </citation>
    <scope>NUCLEOTIDE SEQUENCE</scope>
</reference>
<accession>A0A7N9D4S6</accession>
<dbReference type="GeneTree" id="ENSGT01150000287244"/>
<dbReference type="Ensembl" id="ENSMFAT00000081399.1">
    <property type="protein sequence ID" value="ENSMFAP00000058610.1"/>
    <property type="gene ID" value="ENSMFAG00000057665.1"/>
</dbReference>
<evidence type="ECO:0000313" key="1">
    <source>
        <dbReference type="Ensembl" id="ENSMFAP00000058610.1"/>
    </source>
</evidence>
<organism evidence="1 2">
    <name type="scientific">Macaca fascicularis</name>
    <name type="common">Crab-eating macaque</name>
    <name type="synonym">Cynomolgus monkey</name>
    <dbReference type="NCBI Taxonomy" id="9541"/>
    <lineage>
        <taxon>Eukaryota</taxon>
        <taxon>Metazoa</taxon>
        <taxon>Chordata</taxon>
        <taxon>Craniata</taxon>
        <taxon>Vertebrata</taxon>
        <taxon>Euteleostomi</taxon>
        <taxon>Mammalia</taxon>
        <taxon>Eutheria</taxon>
        <taxon>Euarchontoglires</taxon>
        <taxon>Primates</taxon>
        <taxon>Haplorrhini</taxon>
        <taxon>Catarrhini</taxon>
        <taxon>Cercopithecidae</taxon>
        <taxon>Cercopithecinae</taxon>
        <taxon>Macaca</taxon>
    </lineage>
</organism>